<reference evidence="7" key="2">
    <citation type="submission" date="2025-08" db="UniProtKB">
        <authorList>
            <consortium name="Ensembl"/>
        </authorList>
    </citation>
    <scope>IDENTIFICATION</scope>
</reference>
<dbReference type="CDD" id="cd15731">
    <property type="entry name" value="FYVE_LST2"/>
    <property type="match status" value="1"/>
</dbReference>
<dbReference type="InterPro" id="IPR011011">
    <property type="entry name" value="Znf_FYVE_PHD"/>
</dbReference>
<dbReference type="SUPFAM" id="SSF57903">
    <property type="entry name" value="FYVE/PHD zinc finger"/>
    <property type="match status" value="1"/>
</dbReference>
<dbReference type="GO" id="GO:0008270">
    <property type="term" value="F:zinc ion binding"/>
    <property type="evidence" value="ECO:0007669"/>
    <property type="project" value="UniProtKB-KW"/>
</dbReference>
<evidence type="ECO:0000256" key="3">
    <source>
        <dbReference type="ARBA" id="ARBA00022771"/>
    </source>
</evidence>
<dbReference type="InterPro" id="IPR013083">
    <property type="entry name" value="Znf_RING/FYVE/PHD"/>
</dbReference>
<keyword evidence="3 5" id="KW-0863">Zinc-finger</keyword>
<evidence type="ECO:0000313" key="8">
    <source>
        <dbReference type="Proteomes" id="UP000016665"/>
    </source>
</evidence>
<comment type="similarity">
    <text evidence="1">Belongs to the lst-2 family.</text>
</comment>
<dbReference type="InterPro" id="IPR043269">
    <property type="entry name" value="FYVE_LST2"/>
</dbReference>
<gene>
    <name evidence="7" type="primary">LOC101816075</name>
</gene>
<organism evidence="7 8">
    <name type="scientific">Ficedula albicollis</name>
    <name type="common">Collared flycatcher</name>
    <name type="synonym">Muscicapa albicollis</name>
    <dbReference type="NCBI Taxonomy" id="59894"/>
    <lineage>
        <taxon>Eukaryota</taxon>
        <taxon>Metazoa</taxon>
        <taxon>Chordata</taxon>
        <taxon>Craniata</taxon>
        <taxon>Vertebrata</taxon>
        <taxon>Euteleostomi</taxon>
        <taxon>Archelosauria</taxon>
        <taxon>Archosauria</taxon>
        <taxon>Dinosauria</taxon>
        <taxon>Saurischia</taxon>
        <taxon>Theropoda</taxon>
        <taxon>Coelurosauria</taxon>
        <taxon>Aves</taxon>
        <taxon>Neognathae</taxon>
        <taxon>Neoaves</taxon>
        <taxon>Telluraves</taxon>
        <taxon>Australaves</taxon>
        <taxon>Passeriformes</taxon>
        <taxon>Muscicapidae</taxon>
        <taxon>Ficedula</taxon>
    </lineage>
</organism>
<dbReference type="SMART" id="SM00064">
    <property type="entry name" value="FYVE"/>
    <property type="match status" value="1"/>
</dbReference>
<reference evidence="7" key="3">
    <citation type="submission" date="2025-09" db="UniProtKB">
        <authorList>
            <consortium name="Ensembl"/>
        </authorList>
    </citation>
    <scope>IDENTIFICATION</scope>
</reference>
<dbReference type="InterPro" id="IPR017455">
    <property type="entry name" value="Znf_FYVE-rel"/>
</dbReference>
<evidence type="ECO:0000256" key="4">
    <source>
        <dbReference type="ARBA" id="ARBA00022833"/>
    </source>
</evidence>
<feature type="domain" description="FYVE-type" evidence="6">
    <location>
        <begin position="605"/>
        <end position="665"/>
    </location>
</feature>
<sequence length="675" mass="75130">MWGRRGSERDLRTLTQNQGNSCRLHVALHLLPLEQSSLRLTSCCQPAVWQFGSVWTSGKITACQRASPVTKQGWEAISNSHHHLWYSETERTCMAKQDPQKSHTGIRKRSDPRLLSQFFFADERVTRVVAEINGLDAELDPQQYLVLLNQLHLSQAHLLAVLERIMEECIPTQRHSRDYLVKFPEELLVDNLGNHMLFAAECLLAGTFLEMEESEGAQLRPQARNLLCSLELVRTVLREQSLSQPNSYPEPVRAVLIQFDRLFAEFELSYVSSLVAVKSPDEIYRQQEIIVLFCETVERALHLGYLTQEMIDGYEPLLMFTIPRLAIISGLLIYPEGPLSLERRPEEMSRVFSPFYNLLKKIRDLLWVLSAEELCLLERSLCTAEQEDPCSPDASPAWGAAVPSADPPAPFNVLEVPNATQPPSTCTTRLGPPSAADDLSTDWQQGCAVGRQQGQEGKSLPTGTGISHTIPGMMVTSPLCSPQPLGSSPGMGVDATPSARCSELRSRYSSTKDMLHTLFVCISGVADQLQTNFASDMRSILKTVFKIVCSKAEPSEEQRDSKEKDGDSCVTHAPRVADCPLCSSPAEAAGFRRAGARHLPEWVPDSTCSQCSACRSPFTLLRRRHHCRSCGKIFCARCSPNTAVLPHYGPTKPVRVCTHCYTAHLPPTSRCARSQ</sequence>
<protein>
    <recommendedName>
        <fullName evidence="6">FYVE-type domain-containing protein</fullName>
    </recommendedName>
</protein>
<accession>U3K244</accession>
<dbReference type="Ensembl" id="ENSFALT00000009137.2">
    <property type="protein sequence ID" value="ENSFALP00000009098.2"/>
    <property type="gene ID" value="ENSFALG00000008722.2"/>
</dbReference>
<dbReference type="PANTHER" id="PTHR46465">
    <property type="entry name" value="LATERAL SIGNALING TARGET PROTEIN 2 HOMOLOG"/>
    <property type="match status" value="1"/>
</dbReference>
<proteinExistence type="inferred from homology"/>
<dbReference type="PANTHER" id="PTHR46465:SF4">
    <property type="entry name" value="FYVE-TYPE DOMAIN-CONTAINING PROTEIN"/>
    <property type="match status" value="1"/>
</dbReference>
<evidence type="ECO:0000313" key="7">
    <source>
        <dbReference type="Ensembl" id="ENSFALP00000009098.2"/>
    </source>
</evidence>
<dbReference type="AlphaFoldDB" id="U3K244"/>
<dbReference type="GeneTree" id="ENSGT00940000166092"/>
<evidence type="ECO:0000256" key="2">
    <source>
        <dbReference type="ARBA" id="ARBA00022723"/>
    </source>
</evidence>
<dbReference type="Gene3D" id="3.30.40.10">
    <property type="entry name" value="Zinc/RING finger domain, C3HC4 (zinc finger)"/>
    <property type="match status" value="1"/>
</dbReference>
<dbReference type="PROSITE" id="PS50178">
    <property type="entry name" value="ZF_FYVE"/>
    <property type="match status" value="1"/>
</dbReference>
<keyword evidence="8" id="KW-1185">Reference proteome</keyword>
<name>U3K244_FICAL</name>
<keyword evidence="4" id="KW-0862">Zinc</keyword>
<evidence type="ECO:0000256" key="1">
    <source>
        <dbReference type="ARBA" id="ARBA00008755"/>
    </source>
</evidence>
<evidence type="ECO:0000259" key="6">
    <source>
        <dbReference type="PROSITE" id="PS50178"/>
    </source>
</evidence>
<dbReference type="InterPro" id="IPR051118">
    <property type="entry name" value="LST-2"/>
</dbReference>
<dbReference type="InterPro" id="IPR000306">
    <property type="entry name" value="Znf_FYVE"/>
</dbReference>
<keyword evidence="2" id="KW-0479">Metal-binding</keyword>
<reference evidence="7 8" key="1">
    <citation type="journal article" date="2012" name="Nature">
        <title>The genomic landscape of species divergence in Ficedula flycatchers.</title>
        <authorList>
            <person name="Ellegren H."/>
            <person name="Smeds L."/>
            <person name="Burri R."/>
            <person name="Olason P.I."/>
            <person name="Backstrom N."/>
            <person name="Kawakami T."/>
            <person name="Kunstner A."/>
            <person name="Makinen H."/>
            <person name="Nadachowska-Brzyska K."/>
            <person name="Qvarnstrom A."/>
            <person name="Uebbing S."/>
            <person name="Wolf J.B."/>
        </authorList>
    </citation>
    <scope>NUCLEOTIDE SEQUENCE [LARGE SCALE GENOMIC DNA]</scope>
</reference>
<evidence type="ECO:0000256" key="5">
    <source>
        <dbReference type="PROSITE-ProRule" id="PRU00091"/>
    </source>
</evidence>
<dbReference type="GO" id="GO:0031901">
    <property type="term" value="C:early endosome membrane"/>
    <property type="evidence" value="ECO:0007669"/>
    <property type="project" value="TreeGrafter"/>
</dbReference>
<dbReference type="Proteomes" id="UP000016665">
    <property type="component" value="Chromosome 13"/>
</dbReference>
<dbReference type="Pfam" id="PF01363">
    <property type="entry name" value="FYVE"/>
    <property type="match status" value="1"/>
</dbReference>